<evidence type="ECO:0000256" key="3">
    <source>
        <dbReference type="ARBA" id="ARBA00022723"/>
    </source>
</evidence>
<dbReference type="InterPro" id="IPR000086">
    <property type="entry name" value="NUDIX_hydrolase_dom"/>
</dbReference>
<comment type="caution">
    <text evidence="8">The sequence shown here is derived from an EMBL/GenBank/DDBJ whole genome shotgun (WGS) entry which is preliminary data.</text>
</comment>
<keyword evidence="5" id="KW-0460">Magnesium</keyword>
<comment type="cofactor">
    <cofactor evidence="1">
        <name>Mn(2+)</name>
        <dbReference type="ChEBI" id="CHEBI:29035"/>
    </cofactor>
</comment>
<dbReference type="PANTHER" id="PTHR12318">
    <property type="entry name" value="TESTOSTERONE-REGULATED PROTEIN RP2"/>
    <property type="match status" value="1"/>
</dbReference>
<accession>A0ABT6CMW7</accession>
<keyword evidence="3" id="KW-0479">Metal-binding</keyword>
<organism evidence="8 9">
    <name type="scientific">Novosphingobium cyanobacteriorum</name>
    <dbReference type="NCBI Taxonomy" id="3024215"/>
    <lineage>
        <taxon>Bacteria</taxon>
        <taxon>Pseudomonadati</taxon>
        <taxon>Pseudomonadota</taxon>
        <taxon>Alphaproteobacteria</taxon>
        <taxon>Sphingomonadales</taxon>
        <taxon>Sphingomonadaceae</taxon>
        <taxon>Novosphingobium</taxon>
    </lineage>
</organism>
<dbReference type="PANTHER" id="PTHR12318:SF0">
    <property type="entry name" value="ACYL-COENZYME A DIPHOSPHATASE NUDT19"/>
    <property type="match status" value="1"/>
</dbReference>
<evidence type="ECO:0000256" key="2">
    <source>
        <dbReference type="ARBA" id="ARBA00001946"/>
    </source>
</evidence>
<keyword evidence="9" id="KW-1185">Reference proteome</keyword>
<dbReference type="RefSeq" id="WP_277280186.1">
    <property type="nucleotide sequence ID" value="NZ_JAROCY010000023.1"/>
</dbReference>
<evidence type="ECO:0000256" key="4">
    <source>
        <dbReference type="ARBA" id="ARBA00022801"/>
    </source>
</evidence>
<dbReference type="EMBL" id="JAROCY010000023">
    <property type="protein sequence ID" value="MDF8335255.1"/>
    <property type="molecule type" value="Genomic_DNA"/>
</dbReference>
<proteinExistence type="predicted"/>
<dbReference type="InterPro" id="IPR039121">
    <property type="entry name" value="NUDT19"/>
</dbReference>
<evidence type="ECO:0000259" key="7">
    <source>
        <dbReference type="PROSITE" id="PS51462"/>
    </source>
</evidence>
<evidence type="ECO:0000313" key="9">
    <source>
        <dbReference type="Proteomes" id="UP001222770"/>
    </source>
</evidence>
<keyword evidence="4" id="KW-0378">Hydrolase</keyword>
<dbReference type="PROSITE" id="PS51462">
    <property type="entry name" value="NUDIX"/>
    <property type="match status" value="1"/>
</dbReference>
<name>A0ABT6CMW7_9SPHN</name>
<feature type="domain" description="Nudix hydrolase" evidence="7">
    <location>
        <begin position="15"/>
        <end position="204"/>
    </location>
</feature>
<keyword evidence="6" id="KW-0464">Manganese</keyword>
<dbReference type="SUPFAM" id="SSF55811">
    <property type="entry name" value="Nudix"/>
    <property type="match status" value="1"/>
</dbReference>
<evidence type="ECO:0000256" key="6">
    <source>
        <dbReference type="ARBA" id="ARBA00023211"/>
    </source>
</evidence>
<evidence type="ECO:0000256" key="1">
    <source>
        <dbReference type="ARBA" id="ARBA00001936"/>
    </source>
</evidence>
<sequence>MSSPDHLSDDEVRALTRPAATVVVFRRAPDGGPAQILLVERAGSMAFAGGATVFPGGKVDQADVELAERLSHDLEPADAAARIAGIRETLEETGLVVGVAGAVSVAAARQARSDLIGHGRLDQVLDDYGWSVDFNALVPWARWWPRHREVRVFDTRFYLANLGTGAVDLVVDATENRHLFWATAAEALALAEEQRIKVIFPTRRNLERLALWPDFDSARDHAQATPIVTISPVVAHRDGQAWLTIPSEAGYPVTEELLSGAKRR</sequence>
<dbReference type="Gene3D" id="3.90.79.10">
    <property type="entry name" value="Nucleoside Triphosphate Pyrophosphohydrolase"/>
    <property type="match status" value="1"/>
</dbReference>
<gene>
    <name evidence="8" type="ORF">POM99_18780</name>
</gene>
<evidence type="ECO:0000313" key="8">
    <source>
        <dbReference type="EMBL" id="MDF8335255.1"/>
    </source>
</evidence>
<dbReference type="InterPro" id="IPR015797">
    <property type="entry name" value="NUDIX_hydrolase-like_dom_sf"/>
</dbReference>
<evidence type="ECO:0000256" key="5">
    <source>
        <dbReference type="ARBA" id="ARBA00022842"/>
    </source>
</evidence>
<dbReference type="Proteomes" id="UP001222770">
    <property type="component" value="Unassembled WGS sequence"/>
</dbReference>
<reference evidence="8 9" key="1">
    <citation type="submission" date="2023-03" db="EMBL/GenBank/DDBJ databases">
        <title>Novosphingobium cyanobacteriorum sp. nov., isolated from a eutrophic reservoir during the Microcystis bloom period.</title>
        <authorList>
            <person name="Kang M."/>
            <person name="Le V."/>
            <person name="Ko S.-R."/>
            <person name="Lee S.-A."/>
            <person name="Ahn C.-Y."/>
        </authorList>
    </citation>
    <scope>NUCLEOTIDE SEQUENCE [LARGE SCALE GENOMIC DNA]</scope>
    <source>
        <strain evidence="8 9">HBC54</strain>
    </source>
</reference>
<protein>
    <submittedName>
        <fullName evidence="8">NUDIX domain-containing protein</fullName>
    </submittedName>
</protein>
<comment type="cofactor">
    <cofactor evidence="2">
        <name>Mg(2+)</name>
        <dbReference type="ChEBI" id="CHEBI:18420"/>
    </cofactor>
</comment>